<reference evidence="4" key="1">
    <citation type="submission" date="2006-10" db="EMBL/GenBank/DDBJ databases">
        <title>Complete sequence of Solibacter usitatus Ellin6076.</title>
        <authorList>
            <consortium name="US DOE Joint Genome Institute"/>
            <person name="Copeland A."/>
            <person name="Lucas S."/>
            <person name="Lapidus A."/>
            <person name="Barry K."/>
            <person name="Detter J.C."/>
            <person name="Glavina del Rio T."/>
            <person name="Hammon N."/>
            <person name="Israni S."/>
            <person name="Dalin E."/>
            <person name="Tice H."/>
            <person name="Pitluck S."/>
            <person name="Thompson L.S."/>
            <person name="Brettin T."/>
            <person name="Bruce D."/>
            <person name="Han C."/>
            <person name="Tapia R."/>
            <person name="Gilna P."/>
            <person name="Schmutz J."/>
            <person name="Larimer F."/>
            <person name="Land M."/>
            <person name="Hauser L."/>
            <person name="Kyrpides N."/>
            <person name="Mikhailova N."/>
            <person name="Janssen P.H."/>
            <person name="Kuske C.R."/>
            <person name="Richardson P."/>
        </authorList>
    </citation>
    <scope>NUCLEOTIDE SEQUENCE</scope>
    <source>
        <strain evidence="4">Ellin6076</strain>
    </source>
</reference>
<dbReference type="InterPro" id="IPR001789">
    <property type="entry name" value="Sig_transdc_resp-reg_receiver"/>
</dbReference>
<dbReference type="AlphaFoldDB" id="Q028V4"/>
<evidence type="ECO:0000256" key="2">
    <source>
        <dbReference type="PROSITE-ProRule" id="PRU00169"/>
    </source>
</evidence>
<dbReference type="PANTHER" id="PTHR44591">
    <property type="entry name" value="STRESS RESPONSE REGULATOR PROTEIN 1"/>
    <property type="match status" value="1"/>
</dbReference>
<sequence>MSLTTRTVLIVDDDPQILRLVQRILGGREVKVLAAPRPLEALRICEGERVDLLISDMAMPEMDGNRLADKVLKLRPETSVLLISGVKDGAHTKNGRVRFLKKPFFPADLIRILGEMLPVAEKAD</sequence>
<dbReference type="EMBL" id="CP000473">
    <property type="protein sequence ID" value="ABJ82448.1"/>
    <property type="molecule type" value="Genomic_DNA"/>
</dbReference>
<protein>
    <submittedName>
        <fullName evidence="4">Response regulator receiver protein</fullName>
    </submittedName>
</protein>
<name>Q028V4_SOLUE</name>
<feature type="modified residue" description="4-aspartylphosphate" evidence="2">
    <location>
        <position position="56"/>
    </location>
</feature>
<dbReference type="KEGG" id="sus:Acid_1456"/>
<dbReference type="SUPFAM" id="SSF52172">
    <property type="entry name" value="CheY-like"/>
    <property type="match status" value="1"/>
</dbReference>
<keyword evidence="1 2" id="KW-0597">Phosphoprotein</keyword>
<accession>Q028V4</accession>
<dbReference type="OrthoDB" id="1798269at2"/>
<dbReference type="STRING" id="234267.Acid_1456"/>
<dbReference type="HOGENOM" id="CLU_000445_69_8_0"/>
<evidence type="ECO:0000313" key="4">
    <source>
        <dbReference type="EMBL" id="ABJ82448.1"/>
    </source>
</evidence>
<dbReference type="InParanoid" id="Q028V4"/>
<dbReference type="PANTHER" id="PTHR44591:SF3">
    <property type="entry name" value="RESPONSE REGULATORY DOMAIN-CONTAINING PROTEIN"/>
    <property type="match status" value="1"/>
</dbReference>
<dbReference type="InterPro" id="IPR050595">
    <property type="entry name" value="Bact_response_regulator"/>
</dbReference>
<feature type="domain" description="Response regulatory" evidence="3">
    <location>
        <begin position="7"/>
        <end position="117"/>
    </location>
</feature>
<dbReference type="PROSITE" id="PS50110">
    <property type="entry name" value="RESPONSE_REGULATORY"/>
    <property type="match status" value="1"/>
</dbReference>
<dbReference type="eggNOG" id="COG0784">
    <property type="taxonomic scope" value="Bacteria"/>
</dbReference>
<dbReference type="Pfam" id="PF00072">
    <property type="entry name" value="Response_reg"/>
    <property type="match status" value="1"/>
</dbReference>
<dbReference type="GO" id="GO:0000160">
    <property type="term" value="P:phosphorelay signal transduction system"/>
    <property type="evidence" value="ECO:0007669"/>
    <property type="project" value="InterPro"/>
</dbReference>
<organism evidence="4">
    <name type="scientific">Solibacter usitatus (strain Ellin6076)</name>
    <dbReference type="NCBI Taxonomy" id="234267"/>
    <lineage>
        <taxon>Bacteria</taxon>
        <taxon>Pseudomonadati</taxon>
        <taxon>Acidobacteriota</taxon>
        <taxon>Terriglobia</taxon>
        <taxon>Bryobacterales</taxon>
        <taxon>Solibacteraceae</taxon>
        <taxon>Candidatus Solibacter</taxon>
    </lineage>
</organism>
<gene>
    <name evidence="4" type="ordered locus">Acid_1456</name>
</gene>
<dbReference type="SMART" id="SM00448">
    <property type="entry name" value="REC"/>
    <property type="match status" value="1"/>
</dbReference>
<evidence type="ECO:0000259" key="3">
    <source>
        <dbReference type="PROSITE" id="PS50110"/>
    </source>
</evidence>
<evidence type="ECO:0000256" key="1">
    <source>
        <dbReference type="ARBA" id="ARBA00022553"/>
    </source>
</evidence>
<proteinExistence type="predicted"/>
<dbReference type="InterPro" id="IPR011006">
    <property type="entry name" value="CheY-like_superfamily"/>
</dbReference>
<dbReference type="Gene3D" id="3.40.50.2300">
    <property type="match status" value="1"/>
</dbReference>